<evidence type="ECO:0008006" key="4">
    <source>
        <dbReference type="Google" id="ProtNLM"/>
    </source>
</evidence>
<protein>
    <recommendedName>
        <fullName evidence="4">Outer membrane protein beta-barrel domain-containing protein</fullName>
    </recommendedName>
</protein>
<dbReference type="AlphaFoldDB" id="I5C9I4"/>
<sequence>MYRFFAVLVFITCFFSQGALSAAHPGMPSQWNGPRQGFFLRPGVNVFSTRHQVLQRDPLRGHTAHGGFSPSLALAWQGESHQVAIGLLWERSQFSLPVGLGHSSSGAPLTAEMRLDQTRLLASLRYGYQLPLSLYRPLFLRVEAVAYPALFQGAIDGDAVRSGEVRDSAGGRVQLWPELSEDKVGLRAAMGLTISYQLQERQYLQLGIEQFFDVGSSVNQFIRYQAGDAAGVARISFKPDTVLISLKMGIAIGR</sequence>
<keyword evidence="1" id="KW-0732">Signal</keyword>
<evidence type="ECO:0000256" key="1">
    <source>
        <dbReference type="SAM" id="SignalP"/>
    </source>
</evidence>
<dbReference type="Proteomes" id="UP000005551">
    <property type="component" value="Unassembled WGS sequence"/>
</dbReference>
<proteinExistence type="predicted"/>
<dbReference type="RefSeq" id="WP_009053488.1">
    <property type="nucleotide sequence ID" value="NZ_AJYA01000005.1"/>
</dbReference>
<evidence type="ECO:0000313" key="3">
    <source>
        <dbReference type="Proteomes" id="UP000005551"/>
    </source>
</evidence>
<accession>I5C9I4</accession>
<feature type="signal peptide" evidence="1">
    <location>
        <begin position="1"/>
        <end position="21"/>
    </location>
</feature>
<organism evidence="2 3">
    <name type="scientific">Nitritalea halalkaliphila LW7</name>
    <dbReference type="NCBI Taxonomy" id="1189621"/>
    <lineage>
        <taxon>Bacteria</taxon>
        <taxon>Pseudomonadati</taxon>
        <taxon>Bacteroidota</taxon>
        <taxon>Cytophagia</taxon>
        <taxon>Cytophagales</taxon>
        <taxon>Cyclobacteriaceae</taxon>
        <taxon>Nitritalea</taxon>
    </lineage>
</organism>
<keyword evidence="3" id="KW-1185">Reference proteome</keyword>
<dbReference type="EMBL" id="AJYA01000005">
    <property type="protein sequence ID" value="EIM78486.1"/>
    <property type="molecule type" value="Genomic_DNA"/>
</dbReference>
<feature type="chain" id="PRO_5003700379" description="Outer membrane protein beta-barrel domain-containing protein" evidence="1">
    <location>
        <begin position="22"/>
        <end position="254"/>
    </location>
</feature>
<comment type="caution">
    <text evidence="2">The sequence shown here is derived from an EMBL/GenBank/DDBJ whole genome shotgun (WGS) entry which is preliminary data.</text>
</comment>
<evidence type="ECO:0000313" key="2">
    <source>
        <dbReference type="EMBL" id="EIM78486.1"/>
    </source>
</evidence>
<reference evidence="2 3" key="1">
    <citation type="submission" date="2012-05" db="EMBL/GenBank/DDBJ databases">
        <title>Genome sequence of Nitritalea halalkaliphila LW7.</title>
        <authorList>
            <person name="Jangir P.K."/>
            <person name="Singh A."/>
            <person name="Shivaji S."/>
            <person name="Sharma R."/>
        </authorList>
    </citation>
    <scope>NUCLEOTIDE SEQUENCE [LARGE SCALE GENOMIC DNA]</scope>
    <source>
        <strain evidence="2 3">LW7</strain>
    </source>
</reference>
<gene>
    <name evidence="2" type="ORF">A3SI_02978</name>
</gene>
<name>I5C9I4_9BACT</name>